<dbReference type="STRING" id="1276920.ADIAG_02714"/>
<evidence type="ECO:0000256" key="1">
    <source>
        <dbReference type="SAM" id="Phobius"/>
    </source>
</evidence>
<protein>
    <submittedName>
        <fullName evidence="2">Uncharacterized protein</fullName>
    </submittedName>
</protein>
<keyword evidence="1" id="KW-1133">Transmembrane helix</keyword>
<evidence type="ECO:0000313" key="2">
    <source>
        <dbReference type="EMBL" id="EMQ97773.1"/>
    </source>
</evidence>
<dbReference type="eggNOG" id="ENOG5030BI1">
    <property type="taxonomic scope" value="Bacteria"/>
</dbReference>
<dbReference type="Proteomes" id="UP000012015">
    <property type="component" value="Unassembled WGS sequence"/>
</dbReference>
<reference evidence="2 3" key="1">
    <citation type="journal article" date="2013" name="Genome Announc.">
        <title>Draft Genome Sequence of Arthrobacter gangotriensis Strain Lz1yT, Isolated from a Penguin Rookery Soil Sample Collected in Antarctica, near the Indian Station Dakshin Gangotri.</title>
        <authorList>
            <person name="Shivaji S."/>
            <person name="Ara S."/>
            <person name="Bandi S."/>
            <person name="Singh A."/>
            <person name="Kumar Pinnaka A."/>
        </authorList>
    </citation>
    <scope>NUCLEOTIDE SEQUENCE [LARGE SCALE GENOMIC DNA]</scope>
    <source>
        <strain evidence="2 3">Lz1y</strain>
    </source>
</reference>
<gene>
    <name evidence="2" type="ORF">ADIAG_02714</name>
</gene>
<name>M7NH07_9MICC</name>
<dbReference type="EMBL" id="AOCK01000008">
    <property type="protein sequence ID" value="EMQ97773.1"/>
    <property type="molecule type" value="Genomic_DNA"/>
</dbReference>
<feature type="transmembrane region" description="Helical" evidence="1">
    <location>
        <begin position="75"/>
        <end position="94"/>
    </location>
</feature>
<sequence length="205" mass="22133">MIAVVAFVALLVLLALFQIALVFGAPWGRFAWGGQHPGTLPTNYRIASAFSLLVYGFMVVLALDRAGLIDVLPQNFSSVGSWVVFAYLVLGVVMNAISRSKAERWVMTPVSLVLAVLALLIALSPVTERAFTGMVLGNGAGEVFCTSVMESYPPQCGADSPAVPGWDWGTVEHEQSQSIRWGEYSFDGVRGHDTIILGDRAILMR</sequence>
<feature type="transmembrane region" description="Helical" evidence="1">
    <location>
        <begin position="106"/>
        <end position="126"/>
    </location>
</feature>
<proteinExistence type="predicted"/>
<dbReference type="PATRIC" id="fig|1276920.7.peg.2711"/>
<keyword evidence="1" id="KW-0472">Membrane</keyword>
<keyword evidence="3" id="KW-1185">Reference proteome</keyword>
<comment type="caution">
    <text evidence="2">The sequence shown here is derived from an EMBL/GenBank/DDBJ whole genome shotgun (WGS) entry which is preliminary data.</text>
</comment>
<accession>M7NH07</accession>
<dbReference type="AlphaFoldDB" id="M7NH07"/>
<dbReference type="RefSeq" id="WP_007271883.1">
    <property type="nucleotide sequence ID" value="NZ_AOCK01000008.1"/>
</dbReference>
<organism evidence="2 3">
    <name type="scientific">Paeniglutamicibacter gangotriensis Lz1y</name>
    <dbReference type="NCBI Taxonomy" id="1276920"/>
    <lineage>
        <taxon>Bacteria</taxon>
        <taxon>Bacillati</taxon>
        <taxon>Actinomycetota</taxon>
        <taxon>Actinomycetes</taxon>
        <taxon>Micrococcales</taxon>
        <taxon>Micrococcaceae</taxon>
        <taxon>Paeniglutamicibacter</taxon>
    </lineage>
</organism>
<keyword evidence="1" id="KW-0812">Transmembrane</keyword>
<feature type="transmembrane region" description="Helical" evidence="1">
    <location>
        <begin position="44"/>
        <end position="63"/>
    </location>
</feature>
<evidence type="ECO:0000313" key="3">
    <source>
        <dbReference type="Proteomes" id="UP000012015"/>
    </source>
</evidence>